<dbReference type="RefSeq" id="WP_034719865.1">
    <property type="nucleotide sequence ID" value="NZ_FOIX01000004.1"/>
</dbReference>
<evidence type="ECO:0000313" key="1">
    <source>
        <dbReference type="EMBL" id="KEY19063.1"/>
    </source>
</evidence>
<proteinExistence type="predicted"/>
<evidence type="ECO:0000313" key="3">
    <source>
        <dbReference type="Proteomes" id="UP000028349"/>
    </source>
</evidence>
<dbReference type="EMBL" id="JPEP01000002">
    <property type="protein sequence ID" value="KEY19063.1"/>
    <property type="molecule type" value="Genomic_DNA"/>
</dbReference>
<reference evidence="1 3" key="1">
    <citation type="submission" date="2014-07" db="EMBL/GenBank/DDBJ databases">
        <authorList>
            <person name="Pisani N.G."/>
            <person name="Newman J.D."/>
        </authorList>
    </citation>
    <scope>NUCLEOTIDE SEQUENCE [LARGE SCALE GENOMIC DNA]</scope>
    <source>
        <strain evidence="1 3">LMG 24720</strain>
    </source>
</reference>
<protein>
    <submittedName>
        <fullName evidence="2">Uncharacterized protein</fullName>
    </submittedName>
</protein>
<gene>
    <name evidence="1" type="ORF">HY04_11540</name>
    <name evidence="2" type="ORF">NCTC13489_01261</name>
</gene>
<dbReference type="STRING" id="266748.HY04_11540"/>
<dbReference type="KEGG" id="cant:NCTC13489_01261"/>
<sequence>MEKKDFVKNLTYLQSATSLTGKKYRLDKIFDGKIYFTRENKSQSETIYISELFELFTKERVLNTTVAKSYISGRVQSPAVAILNELKLKQNNYLTTVSALADEKEKIFKNETAKKSANNLKDETRFL</sequence>
<evidence type="ECO:0000313" key="2">
    <source>
        <dbReference type="EMBL" id="VEH98959.1"/>
    </source>
</evidence>
<keyword evidence="3" id="KW-1185">Reference proteome</keyword>
<organism evidence="2 4">
    <name type="scientific">Kaistella antarctica</name>
    <dbReference type="NCBI Taxonomy" id="266748"/>
    <lineage>
        <taxon>Bacteria</taxon>
        <taxon>Pseudomonadati</taxon>
        <taxon>Bacteroidota</taxon>
        <taxon>Flavobacteriia</taxon>
        <taxon>Flavobacteriales</taxon>
        <taxon>Weeksellaceae</taxon>
        <taxon>Chryseobacterium group</taxon>
        <taxon>Kaistella</taxon>
    </lineage>
</organism>
<dbReference type="Proteomes" id="UP000028349">
    <property type="component" value="Unassembled WGS sequence"/>
</dbReference>
<dbReference type="EMBL" id="LR134441">
    <property type="protein sequence ID" value="VEH98959.1"/>
    <property type="molecule type" value="Genomic_DNA"/>
</dbReference>
<accession>A0A3S4YSR3</accession>
<dbReference type="Proteomes" id="UP000270036">
    <property type="component" value="Chromosome"/>
</dbReference>
<reference evidence="2 4" key="2">
    <citation type="submission" date="2018-12" db="EMBL/GenBank/DDBJ databases">
        <authorList>
            <consortium name="Pathogen Informatics"/>
        </authorList>
    </citation>
    <scope>NUCLEOTIDE SEQUENCE [LARGE SCALE GENOMIC DNA]</scope>
    <source>
        <strain evidence="2 4">NCTC13489</strain>
    </source>
</reference>
<dbReference type="AlphaFoldDB" id="A0A3S4YSR3"/>
<name>A0A3S4YSR3_9FLAO</name>
<evidence type="ECO:0000313" key="4">
    <source>
        <dbReference type="Proteomes" id="UP000270036"/>
    </source>
</evidence>